<evidence type="ECO:0000313" key="1">
    <source>
        <dbReference type="EMBL" id="MBW0573669.1"/>
    </source>
</evidence>
<gene>
    <name evidence="1" type="ORF">O181_113384</name>
</gene>
<name>A0A9Q3K5S0_9BASI</name>
<evidence type="ECO:0000313" key="2">
    <source>
        <dbReference type="Proteomes" id="UP000765509"/>
    </source>
</evidence>
<protein>
    <submittedName>
        <fullName evidence="1">Uncharacterized protein</fullName>
    </submittedName>
</protein>
<reference evidence="1" key="1">
    <citation type="submission" date="2021-03" db="EMBL/GenBank/DDBJ databases">
        <title>Draft genome sequence of rust myrtle Austropuccinia psidii MF-1, a brazilian biotype.</title>
        <authorList>
            <person name="Quecine M.C."/>
            <person name="Pachon D.M.R."/>
            <person name="Bonatelli M.L."/>
            <person name="Correr F.H."/>
            <person name="Franceschini L.M."/>
            <person name="Leite T.F."/>
            <person name="Margarido G.R.A."/>
            <person name="Almeida C.A."/>
            <person name="Ferrarezi J.A."/>
            <person name="Labate C.A."/>
        </authorList>
    </citation>
    <scope>NUCLEOTIDE SEQUENCE</scope>
    <source>
        <strain evidence="1">MF-1</strain>
    </source>
</reference>
<comment type="caution">
    <text evidence="1">The sequence shown here is derived from an EMBL/GenBank/DDBJ whole genome shotgun (WGS) entry which is preliminary data.</text>
</comment>
<dbReference type="EMBL" id="AVOT02092576">
    <property type="protein sequence ID" value="MBW0573669.1"/>
    <property type="molecule type" value="Genomic_DNA"/>
</dbReference>
<organism evidence="1 2">
    <name type="scientific">Austropuccinia psidii MF-1</name>
    <dbReference type="NCBI Taxonomy" id="1389203"/>
    <lineage>
        <taxon>Eukaryota</taxon>
        <taxon>Fungi</taxon>
        <taxon>Dikarya</taxon>
        <taxon>Basidiomycota</taxon>
        <taxon>Pucciniomycotina</taxon>
        <taxon>Pucciniomycetes</taxon>
        <taxon>Pucciniales</taxon>
        <taxon>Sphaerophragmiaceae</taxon>
        <taxon>Austropuccinia</taxon>
    </lineage>
</organism>
<dbReference type="AlphaFoldDB" id="A0A9Q3K5S0"/>
<keyword evidence="2" id="KW-1185">Reference proteome</keyword>
<proteinExistence type="predicted"/>
<sequence length="119" mass="13108">MLVVSLADLGTVNVTSSLEPRPHFSTQSSPNANTKYFANSNLRGTVGLKESDEKKLLFSKLHRYLLVCSHTSSTRFLPSESLLEMSMSDKAPFTNLVLQSSEHIIKPQTPTTQNSADIP</sequence>
<dbReference type="Proteomes" id="UP000765509">
    <property type="component" value="Unassembled WGS sequence"/>
</dbReference>
<accession>A0A9Q3K5S0</accession>